<keyword evidence="1" id="KW-0732">Signal</keyword>
<evidence type="ECO:0000313" key="2">
    <source>
        <dbReference type="EMBL" id="CAH3134825.1"/>
    </source>
</evidence>
<feature type="chain" id="PRO_5043448840" evidence="1">
    <location>
        <begin position="23"/>
        <end position="89"/>
    </location>
</feature>
<reference evidence="2 3" key="1">
    <citation type="submission" date="2022-05" db="EMBL/GenBank/DDBJ databases">
        <authorList>
            <consortium name="Genoscope - CEA"/>
            <person name="William W."/>
        </authorList>
    </citation>
    <scope>NUCLEOTIDE SEQUENCE [LARGE SCALE GENOMIC DNA]</scope>
</reference>
<feature type="signal peptide" evidence="1">
    <location>
        <begin position="1"/>
        <end position="22"/>
    </location>
</feature>
<evidence type="ECO:0000313" key="3">
    <source>
        <dbReference type="Proteomes" id="UP001159428"/>
    </source>
</evidence>
<gene>
    <name evidence="2" type="ORF">PMEA_00016209</name>
</gene>
<sequence>MADFKMTVTILLLLCLVSSGMGMSLIRRDLKGNSAAERFLRALDKRAELVERSDCQDTNPDIYFCMFAAFEEQSCETYGSECAFSCGIC</sequence>
<protein>
    <submittedName>
        <fullName evidence="2">Uncharacterized protein</fullName>
    </submittedName>
</protein>
<name>A0AAU9X3X3_9CNID</name>
<proteinExistence type="predicted"/>
<dbReference type="Proteomes" id="UP001159428">
    <property type="component" value="Unassembled WGS sequence"/>
</dbReference>
<comment type="caution">
    <text evidence="2">The sequence shown here is derived from an EMBL/GenBank/DDBJ whole genome shotgun (WGS) entry which is preliminary data.</text>
</comment>
<dbReference type="EMBL" id="CALNXJ010000029">
    <property type="protein sequence ID" value="CAH3134825.1"/>
    <property type="molecule type" value="Genomic_DNA"/>
</dbReference>
<dbReference type="AlphaFoldDB" id="A0AAU9X3X3"/>
<evidence type="ECO:0000256" key="1">
    <source>
        <dbReference type="SAM" id="SignalP"/>
    </source>
</evidence>
<keyword evidence="3" id="KW-1185">Reference proteome</keyword>
<accession>A0AAU9X3X3</accession>
<organism evidence="2 3">
    <name type="scientific">Pocillopora meandrina</name>
    <dbReference type="NCBI Taxonomy" id="46732"/>
    <lineage>
        <taxon>Eukaryota</taxon>
        <taxon>Metazoa</taxon>
        <taxon>Cnidaria</taxon>
        <taxon>Anthozoa</taxon>
        <taxon>Hexacorallia</taxon>
        <taxon>Scleractinia</taxon>
        <taxon>Astrocoeniina</taxon>
        <taxon>Pocilloporidae</taxon>
        <taxon>Pocillopora</taxon>
    </lineage>
</organism>